<dbReference type="PANTHER" id="PTHR18895:SF74">
    <property type="entry name" value="MTRF1L RELEASE FACTOR GLUTAMINE METHYLTRANSFERASE"/>
    <property type="match status" value="1"/>
</dbReference>
<dbReference type="NCBIfam" id="TIGR00536">
    <property type="entry name" value="hemK_fam"/>
    <property type="match status" value="1"/>
</dbReference>
<name>A0ABY5Y0L3_9BACT</name>
<dbReference type="GO" id="GO:0032259">
    <property type="term" value="P:methylation"/>
    <property type="evidence" value="ECO:0007669"/>
    <property type="project" value="UniProtKB-KW"/>
</dbReference>
<dbReference type="InterPro" id="IPR040758">
    <property type="entry name" value="PrmC_N"/>
</dbReference>
<keyword evidence="2 6" id="KW-0808">Transferase</keyword>
<dbReference type="InterPro" id="IPR029063">
    <property type="entry name" value="SAM-dependent_MTases_sf"/>
</dbReference>
<evidence type="ECO:0000313" key="6">
    <source>
        <dbReference type="EMBL" id="UWX05700.1"/>
    </source>
</evidence>
<dbReference type="InterPro" id="IPR004556">
    <property type="entry name" value="HemK-like"/>
</dbReference>
<dbReference type="EC" id="2.1.1.297" evidence="6"/>
<protein>
    <submittedName>
        <fullName evidence="6">Peptide chain release factor N(5)-glutamine methyltransferase</fullName>
        <ecNumber evidence="6">2.1.1.297</ecNumber>
    </submittedName>
</protein>
<dbReference type="InterPro" id="IPR019874">
    <property type="entry name" value="RF_methyltr_PrmC"/>
</dbReference>
<keyword evidence="3" id="KW-0949">S-adenosyl-L-methionine</keyword>
<evidence type="ECO:0000256" key="1">
    <source>
        <dbReference type="ARBA" id="ARBA00022603"/>
    </source>
</evidence>
<dbReference type="SUPFAM" id="SSF53335">
    <property type="entry name" value="S-adenosyl-L-methionine-dependent methyltransferases"/>
    <property type="match status" value="1"/>
</dbReference>
<evidence type="ECO:0000256" key="2">
    <source>
        <dbReference type="ARBA" id="ARBA00022679"/>
    </source>
</evidence>
<organism evidence="6 7">
    <name type="scientific">Taurinivorans muris</name>
    <dbReference type="NCBI Taxonomy" id="2787751"/>
    <lineage>
        <taxon>Bacteria</taxon>
        <taxon>Pseudomonadati</taxon>
        <taxon>Thermodesulfobacteriota</taxon>
        <taxon>Desulfovibrionia</taxon>
        <taxon>Desulfovibrionales</taxon>
        <taxon>Desulfovibrionaceae</taxon>
        <taxon>Taurinivorans</taxon>
    </lineage>
</organism>
<keyword evidence="7" id="KW-1185">Reference proteome</keyword>
<evidence type="ECO:0000313" key="7">
    <source>
        <dbReference type="Proteomes" id="UP001058120"/>
    </source>
</evidence>
<keyword evidence="1 6" id="KW-0489">Methyltransferase</keyword>
<evidence type="ECO:0000256" key="3">
    <source>
        <dbReference type="ARBA" id="ARBA00022691"/>
    </source>
</evidence>
<dbReference type="GO" id="GO:0102559">
    <property type="term" value="F:peptide chain release factor N(5)-glutamine methyltransferase activity"/>
    <property type="evidence" value="ECO:0007669"/>
    <property type="project" value="UniProtKB-EC"/>
</dbReference>
<accession>A0ABY5Y0L3</accession>
<dbReference type="RefSeq" id="WP_334315288.1">
    <property type="nucleotide sequence ID" value="NZ_CP065938.1"/>
</dbReference>
<dbReference type="Pfam" id="PF13847">
    <property type="entry name" value="Methyltransf_31"/>
    <property type="match status" value="1"/>
</dbReference>
<dbReference type="CDD" id="cd02440">
    <property type="entry name" value="AdoMet_MTases"/>
    <property type="match status" value="1"/>
</dbReference>
<proteinExistence type="predicted"/>
<dbReference type="NCBIfam" id="TIGR03534">
    <property type="entry name" value="RF_mod_PrmC"/>
    <property type="match status" value="1"/>
</dbReference>
<dbReference type="Pfam" id="PF17827">
    <property type="entry name" value="PrmC_N"/>
    <property type="match status" value="1"/>
</dbReference>
<feature type="domain" description="Release factor glutamine methyltransferase N-terminal" evidence="5">
    <location>
        <begin position="37"/>
        <end position="92"/>
    </location>
</feature>
<feature type="domain" description="Methyltransferase" evidence="4">
    <location>
        <begin position="142"/>
        <end position="290"/>
    </location>
</feature>
<evidence type="ECO:0000259" key="4">
    <source>
        <dbReference type="Pfam" id="PF13847"/>
    </source>
</evidence>
<dbReference type="InterPro" id="IPR050320">
    <property type="entry name" value="N5-glutamine_MTase"/>
</dbReference>
<dbReference type="InterPro" id="IPR025714">
    <property type="entry name" value="Methyltranfer_dom"/>
</dbReference>
<reference evidence="6" key="1">
    <citation type="submission" date="2020-12" db="EMBL/GenBank/DDBJ databases">
        <title>Taurinivorans muris gen. nov., sp. nov., fundamental and realized metabolic niche of a ubiquitous sulfidogenic bacterium in the murine intestine.</title>
        <authorList>
            <person name="Ye H."/>
            <person name="Hanson B.T."/>
            <person name="Loy A."/>
        </authorList>
    </citation>
    <scope>NUCLEOTIDE SEQUENCE</scope>
    <source>
        <strain evidence="6">LT0009</strain>
    </source>
</reference>
<dbReference type="Gene3D" id="3.40.50.150">
    <property type="entry name" value="Vaccinia Virus protein VP39"/>
    <property type="match status" value="1"/>
</dbReference>
<dbReference type="EMBL" id="CP065938">
    <property type="protein sequence ID" value="UWX05700.1"/>
    <property type="molecule type" value="Genomic_DNA"/>
</dbReference>
<dbReference type="Proteomes" id="UP001058120">
    <property type="component" value="Chromosome"/>
</dbReference>
<sequence length="326" mass="36686">METFSIHFIISEYAKELFACLQAKGKNSFDCGMERLADAANEVYHLLSFVLEKDKVFLLSHKEYELTASERETFLTCFERRKNGEPLAYIVGRKEFYGYDFLVDNSTLIPRPDTEILVDEAIKFYYFQKDNENTSEKTCAISNFQIVDLGTGTGCILLSVLKECGNACGVGIDINPKAVELARKNAENLGLQEKCAFFTADFTDTNFSEKLELEILHTAKIDCLTSNPPYIPDYEYEILDKGVKGYEPKTALVSGNSLAGIQGLYHAEKILALGEKILRKGGLILLEHGYDQGRALRELCSSYAFFEIKTLYDFGNNARALYAIKS</sequence>
<evidence type="ECO:0000259" key="5">
    <source>
        <dbReference type="Pfam" id="PF17827"/>
    </source>
</evidence>
<gene>
    <name evidence="6" type="primary">prmC</name>
    <name evidence="6" type="ORF">JBF11_09720</name>
</gene>
<dbReference type="PANTHER" id="PTHR18895">
    <property type="entry name" value="HEMK METHYLTRANSFERASE"/>
    <property type="match status" value="1"/>
</dbReference>
<dbReference type="Gene3D" id="1.10.8.10">
    <property type="entry name" value="DNA helicase RuvA subunit, C-terminal domain"/>
    <property type="match status" value="1"/>
</dbReference>